<dbReference type="Pfam" id="PF14128">
    <property type="entry name" value="DUF4295"/>
    <property type="match status" value="1"/>
</dbReference>
<dbReference type="Proteomes" id="UP000295807">
    <property type="component" value="Unassembled WGS sequence"/>
</dbReference>
<sequence>MAKKTVATLKTGKGKEFSKVITSVRSPKTGAYTFKEMIAHNDHIRDAFQAAKEQVETQAEETAQN</sequence>
<dbReference type="EMBL" id="SMAD01000013">
    <property type="protein sequence ID" value="TCS85297.1"/>
    <property type="molecule type" value="Genomic_DNA"/>
</dbReference>
<gene>
    <name evidence="1" type="ORF">EDD80_11333</name>
</gene>
<dbReference type="RefSeq" id="WP_132130292.1">
    <property type="nucleotide sequence ID" value="NZ_CP042432.1"/>
</dbReference>
<dbReference type="OrthoDB" id="1494985at2"/>
<protein>
    <submittedName>
        <fullName evidence="1">Uncharacterized protein DUF4295</fullName>
    </submittedName>
</protein>
<proteinExistence type="predicted"/>
<evidence type="ECO:0000313" key="1">
    <source>
        <dbReference type="EMBL" id="TCS85297.1"/>
    </source>
</evidence>
<evidence type="ECO:0000313" key="2">
    <source>
        <dbReference type="Proteomes" id="UP000295807"/>
    </source>
</evidence>
<dbReference type="InterPro" id="IPR025379">
    <property type="entry name" value="DUF4295"/>
</dbReference>
<organism evidence="1 2">
    <name type="scientific">Anseongella ginsenosidimutans</name>
    <dbReference type="NCBI Taxonomy" id="496056"/>
    <lineage>
        <taxon>Bacteria</taxon>
        <taxon>Pseudomonadati</taxon>
        <taxon>Bacteroidota</taxon>
        <taxon>Sphingobacteriia</taxon>
        <taxon>Sphingobacteriales</taxon>
        <taxon>Sphingobacteriaceae</taxon>
        <taxon>Anseongella</taxon>
    </lineage>
</organism>
<dbReference type="AlphaFoldDB" id="A0A4R3KMN9"/>
<keyword evidence="2" id="KW-1185">Reference proteome</keyword>
<accession>A0A4R3KMN9</accession>
<name>A0A4R3KMN9_9SPHI</name>
<reference evidence="1 2" key="1">
    <citation type="submission" date="2019-03" db="EMBL/GenBank/DDBJ databases">
        <title>Genomic Encyclopedia of Type Strains, Phase IV (KMG-IV): sequencing the most valuable type-strain genomes for metagenomic binning, comparative biology and taxonomic classification.</title>
        <authorList>
            <person name="Goeker M."/>
        </authorList>
    </citation>
    <scope>NUCLEOTIDE SEQUENCE [LARGE SCALE GENOMIC DNA]</scope>
    <source>
        <strain evidence="1 2">DSM 21100</strain>
    </source>
</reference>
<comment type="caution">
    <text evidence="1">The sequence shown here is derived from an EMBL/GenBank/DDBJ whole genome shotgun (WGS) entry which is preliminary data.</text>
</comment>